<dbReference type="Pfam" id="PF02775">
    <property type="entry name" value="TPP_enzyme_C"/>
    <property type="match status" value="1"/>
</dbReference>
<comment type="similarity">
    <text evidence="7">Belongs to the TPP enzyme family. MenD subfamily.</text>
</comment>
<dbReference type="Gene3D" id="3.40.50.970">
    <property type="match status" value="2"/>
</dbReference>
<dbReference type="Proteomes" id="UP000051634">
    <property type="component" value="Unassembled WGS sequence"/>
</dbReference>
<keyword evidence="6 7" id="KW-0464">Manganese</keyword>
<dbReference type="InterPro" id="IPR029035">
    <property type="entry name" value="DHS-like_NAD/FAD-binding_dom"/>
</dbReference>
<dbReference type="HAMAP" id="MF_01659">
    <property type="entry name" value="MenD"/>
    <property type="match status" value="1"/>
</dbReference>
<dbReference type="InterPro" id="IPR029061">
    <property type="entry name" value="THDP-binding"/>
</dbReference>
<dbReference type="PANTHER" id="PTHR42916">
    <property type="entry name" value="2-SUCCINYL-5-ENOLPYRUVYL-6-HYDROXY-3-CYCLOHEXENE-1-CARBOXYLATE SYNTHASE"/>
    <property type="match status" value="1"/>
</dbReference>
<name>A0A0T5YYG0_9GAMM</name>
<keyword evidence="2 7" id="KW-0808">Transferase</keyword>
<evidence type="ECO:0000256" key="6">
    <source>
        <dbReference type="ARBA" id="ARBA00023211"/>
    </source>
</evidence>
<dbReference type="GO" id="GO:0030145">
    <property type="term" value="F:manganese ion binding"/>
    <property type="evidence" value="ECO:0007669"/>
    <property type="project" value="UniProtKB-UniRule"/>
</dbReference>
<dbReference type="EMBL" id="LDXT01000081">
    <property type="protein sequence ID" value="KRT55294.1"/>
    <property type="molecule type" value="Genomic_DNA"/>
</dbReference>
<protein>
    <recommendedName>
        <fullName evidence="7">2-succinyl-5-enolpyruvyl-6-hydroxy-3-cyclohexene-1-carboxylate synthase</fullName>
        <shortName evidence="7">SEPHCHC synthase</shortName>
        <ecNumber evidence="7">2.2.1.9</ecNumber>
    </recommendedName>
    <alternativeName>
        <fullName evidence="7">Menaquinone biosynthesis protein MenD</fullName>
    </alternativeName>
</protein>
<dbReference type="PATRIC" id="fig|54398.3.peg.1275"/>
<keyword evidence="4 7" id="KW-0460">Magnesium</keyword>
<dbReference type="CDD" id="cd07037">
    <property type="entry name" value="TPP_PYR_MenD"/>
    <property type="match status" value="1"/>
</dbReference>
<dbReference type="STRING" id="54398.Ga0074115_11652"/>
<dbReference type="PANTHER" id="PTHR42916:SF1">
    <property type="entry name" value="PROTEIN PHYLLO, CHLOROPLASTIC"/>
    <property type="match status" value="1"/>
</dbReference>
<dbReference type="InterPro" id="IPR004433">
    <property type="entry name" value="MenaQ_synth_MenD"/>
</dbReference>
<feature type="domain" description="Thiamine pyrophosphate enzyme TPP-binding" evidence="8">
    <location>
        <begin position="436"/>
        <end position="545"/>
    </location>
</feature>
<sequence length="566" mass="62193">MHDTALLNLQWADALVDGLIATGVSRAVFSPGSRSTPLILALERRTEMRCWHHPDERSASFFALGLARHNHQPVALIATSGSAPAHWYPAVIEANRAAIPLLLLSADRPPELHDCGANQTVDQSHLFGSQVRAFHDSGPAQRGAEALHFIRSLAIKASQQSRWPNPGPVHLNLPFREPLVPRQIPAPSPPGEAQPWSPPRLLPDPQQINRISTHISGKPGLILCGPDHQERAGFPEAVTTLATRLDCPILADPLSQLRFGEHDRSRVCCHYDAFLRRNSFSRSHQPQWLLRFAAAPVSKTLLDYLAQTKPVTLLCSPRGDWPDPLHQSREMIRADATALCEALSQTSLTPAPADWLETFVHAEQQAAACRLPAEEIPFEDQLIQQLIDWLPAGSTLFSSNSLPIRQLDSFSGSGSKRLRIFANRGASGIDGNVSTLLGLMAASETPVVGLLGDLALFHDMNGLLTARDLQGVIILFNNGGGAIFGQLPQAGLKQFEAHWLMPTGLDFSHSARLYGLNFQRVTRQTEFRPALEQAIQANGVSLIEVVLNRSLSLQRQHDYWQTVARD</sequence>
<proteinExistence type="inferred from homology"/>
<dbReference type="GO" id="GO:0009234">
    <property type="term" value="P:menaquinone biosynthetic process"/>
    <property type="evidence" value="ECO:0007669"/>
    <property type="project" value="UniProtKB-UniRule"/>
</dbReference>
<comment type="subunit">
    <text evidence="7">Homodimer.</text>
</comment>
<dbReference type="RefSeq" id="WP_057956097.1">
    <property type="nucleotide sequence ID" value="NZ_KQ556907.1"/>
</dbReference>
<comment type="pathway">
    <text evidence="7">Quinol/quinone metabolism; 1,4-dihydroxy-2-naphthoate biosynthesis; 1,4-dihydroxy-2-naphthoate from chorismate: step 2/7.</text>
</comment>
<evidence type="ECO:0000256" key="2">
    <source>
        <dbReference type="ARBA" id="ARBA00022679"/>
    </source>
</evidence>
<gene>
    <name evidence="7" type="primary">menD</name>
    <name evidence="11" type="ORF">Ga0074115_11652</name>
    <name evidence="12" type="ORF">Ga0076813_16475</name>
</gene>
<evidence type="ECO:0000259" key="9">
    <source>
        <dbReference type="Pfam" id="PF02776"/>
    </source>
</evidence>
<comment type="cofactor">
    <cofactor evidence="7">
        <name>thiamine diphosphate</name>
        <dbReference type="ChEBI" id="CHEBI:58937"/>
    </cofactor>
    <text evidence="7">Binds 1 thiamine pyrophosphate per subunit.</text>
</comment>
<keyword evidence="3 7" id="KW-0479">Metal-binding</keyword>
<dbReference type="InterPro" id="IPR011766">
    <property type="entry name" value="TPP_enzyme_TPP-bd"/>
</dbReference>
<evidence type="ECO:0000259" key="8">
    <source>
        <dbReference type="Pfam" id="PF02775"/>
    </source>
</evidence>
<keyword evidence="5 7" id="KW-0786">Thiamine pyrophosphate</keyword>
<dbReference type="Proteomes" id="UP000051276">
    <property type="component" value="Unassembled WGS sequence"/>
</dbReference>
<dbReference type="Pfam" id="PF02776">
    <property type="entry name" value="TPP_enzyme_N"/>
    <property type="match status" value="1"/>
</dbReference>
<evidence type="ECO:0000256" key="3">
    <source>
        <dbReference type="ARBA" id="ARBA00022723"/>
    </source>
</evidence>
<dbReference type="Gene3D" id="3.40.50.1220">
    <property type="entry name" value="TPP-binding domain"/>
    <property type="match status" value="1"/>
</dbReference>
<dbReference type="EMBL" id="LMXI01000047">
    <property type="protein sequence ID" value="KRT60040.1"/>
    <property type="molecule type" value="Genomic_DNA"/>
</dbReference>
<comment type="caution">
    <text evidence="11">The sequence shown here is derived from an EMBL/GenBank/DDBJ whole genome shotgun (WGS) entry which is preliminary data.</text>
</comment>
<reference evidence="13 14" key="1">
    <citation type="submission" date="2015-11" db="EMBL/GenBank/DDBJ databases">
        <title>The genome of Candidatus Endoriftia persephone in Ridgeia piscesae and population structure of the North Eastern Pacific vestimentiferan symbionts.</title>
        <authorList>
            <person name="Perez M."/>
            <person name="Juniper K.S."/>
        </authorList>
    </citation>
    <scope>NUCLEOTIDE SEQUENCE [LARGE SCALE GENOMIC DNA]</scope>
    <source>
        <strain evidence="12">Ind10</strain>
        <strain evidence="11">Ind11</strain>
    </source>
</reference>
<evidence type="ECO:0000259" key="10">
    <source>
        <dbReference type="Pfam" id="PF16582"/>
    </source>
</evidence>
<organism evidence="11 14">
    <name type="scientific">endosymbiont of Ridgeia piscesae</name>
    <dbReference type="NCBI Taxonomy" id="54398"/>
    <lineage>
        <taxon>Bacteria</taxon>
        <taxon>Pseudomonadati</taxon>
        <taxon>Pseudomonadota</taxon>
        <taxon>Gammaproteobacteria</taxon>
        <taxon>sulfur-oxidizing symbionts</taxon>
    </lineage>
</organism>
<comment type="cofactor">
    <cofactor evidence="7">
        <name>Mg(2+)</name>
        <dbReference type="ChEBI" id="CHEBI:18420"/>
    </cofactor>
    <cofactor evidence="7">
        <name>Mn(2+)</name>
        <dbReference type="ChEBI" id="CHEBI:29035"/>
    </cofactor>
</comment>
<dbReference type="GO" id="GO:0000287">
    <property type="term" value="F:magnesium ion binding"/>
    <property type="evidence" value="ECO:0007669"/>
    <property type="project" value="UniProtKB-UniRule"/>
</dbReference>
<dbReference type="SUPFAM" id="SSF52467">
    <property type="entry name" value="DHS-like NAD/FAD-binding domain"/>
    <property type="match status" value="1"/>
</dbReference>
<keyword evidence="1 7" id="KW-0474">Menaquinone biosynthesis</keyword>
<keyword evidence="14" id="KW-1185">Reference proteome</keyword>
<dbReference type="SUPFAM" id="SSF52518">
    <property type="entry name" value="Thiamin diphosphate-binding fold (THDP-binding)"/>
    <property type="match status" value="2"/>
</dbReference>
<evidence type="ECO:0000313" key="11">
    <source>
        <dbReference type="EMBL" id="KRT55294.1"/>
    </source>
</evidence>
<dbReference type="OrthoDB" id="9791859at2"/>
<dbReference type="UniPathway" id="UPA01057">
    <property type="reaction ID" value="UER00164"/>
</dbReference>
<dbReference type="GO" id="GO:0030976">
    <property type="term" value="F:thiamine pyrophosphate binding"/>
    <property type="evidence" value="ECO:0007669"/>
    <property type="project" value="UniProtKB-UniRule"/>
</dbReference>
<accession>A0A0T5YYG0</accession>
<dbReference type="AlphaFoldDB" id="A0A0T5YYG0"/>
<feature type="domain" description="Thiamine pyrophosphate enzyme N-terminal TPP-binding" evidence="9">
    <location>
        <begin position="12"/>
        <end position="125"/>
    </location>
</feature>
<evidence type="ECO:0000256" key="4">
    <source>
        <dbReference type="ARBA" id="ARBA00022842"/>
    </source>
</evidence>
<evidence type="ECO:0000313" key="13">
    <source>
        <dbReference type="Proteomes" id="UP000051276"/>
    </source>
</evidence>
<dbReference type="NCBIfam" id="TIGR00173">
    <property type="entry name" value="menD"/>
    <property type="match status" value="1"/>
</dbReference>
<comment type="function">
    <text evidence="7">Catalyzes the thiamine diphosphate-dependent decarboxylation of 2-oxoglutarate and the subsequent addition of the resulting succinic semialdehyde-thiamine pyrophosphate anion to isochorismate to yield 2-succinyl-5-enolpyruvyl-6-hydroxy-3-cyclohexene-1-carboxylate (SEPHCHC).</text>
</comment>
<dbReference type="InterPro" id="IPR012001">
    <property type="entry name" value="Thiamin_PyroP_enz_TPP-bd_dom"/>
</dbReference>
<feature type="domain" description="Menaquinone biosynthesis protein MenD middle" evidence="10">
    <location>
        <begin position="216"/>
        <end position="397"/>
    </location>
</feature>
<evidence type="ECO:0000256" key="7">
    <source>
        <dbReference type="HAMAP-Rule" id="MF_01659"/>
    </source>
</evidence>
<dbReference type="UniPathway" id="UPA00079"/>
<evidence type="ECO:0000313" key="12">
    <source>
        <dbReference type="EMBL" id="KRT60040.1"/>
    </source>
</evidence>
<dbReference type="Pfam" id="PF16582">
    <property type="entry name" value="TPP_enzyme_M_2"/>
    <property type="match status" value="1"/>
</dbReference>
<evidence type="ECO:0000256" key="5">
    <source>
        <dbReference type="ARBA" id="ARBA00023052"/>
    </source>
</evidence>
<comment type="pathway">
    <text evidence="7">Quinol/quinone metabolism; menaquinone biosynthesis.</text>
</comment>
<dbReference type="CDD" id="cd02009">
    <property type="entry name" value="TPP_SHCHC_synthase"/>
    <property type="match status" value="1"/>
</dbReference>
<evidence type="ECO:0000313" key="14">
    <source>
        <dbReference type="Proteomes" id="UP000051634"/>
    </source>
</evidence>
<comment type="catalytic activity">
    <reaction evidence="7">
        <text>isochorismate + 2-oxoglutarate + H(+) = 5-enolpyruvoyl-6-hydroxy-2-succinyl-cyclohex-3-ene-1-carboxylate + CO2</text>
        <dbReference type="Rhea" id="RHEA:25593"/>
        <dbReference type="ChEBI" id="CHEBI:15378"/>
        <dbReference type="ChEBI" id="CHEBI:16526"/>
        <dbReference type="ChEBI" id="CHEBI:16810"/>
        <dbReference type="ChEBI" id="CHEBI:29780"/>
        <dbReference type="ChEBI" id="CHEBI:58818"/>
        <dbReference type="EC" id="2.2.1.9"/>
    </reaction>
</comment>
<dbReference type="EC" id="2.2.1.9" evidence="7"/>
<dbReference type="PIRSF" id="PIRSF004983">
    <property type="entry name" value="MenD"/>
    <property type="match status" value="1"/>
</dbReference>
<dbReference type="GO" id="GO:0070204">
    <property type="term" value="F:2-succinyl-5-enolpyruvyl-6-hydroxy-3-cyclohexene-1-carboxylic-acid synthase activity"/>
    <property type="evidence" value="ECO:0007669"/>
    <property type="project" value="UniProtKB-UniRule"/>
</dbReference>
<evidence type="ECO:0000256" key="1">
    <source>
        <dbReference type="ARBA" id="ARBA00022428"/>
    </source>
</evidence>
<dbReference type="InterPro" id="IPR032264">
    <property type="entry name" value="MenD_middle"/>
</dbReference>